<keyword evidence="1" id="KW-0812">Transmembrane</keyword>
<organism evidence="2">
    <name type="scientific">Arundo donax</name>
    <name type="common">Giant reed</name>
    <name type="synonym">Donax arundinaceus</name>
    <dbReference type="NCBI Taxonomy" id="35708"/>
    <lineage>
        <taxon>Eukaryota</taxon>
        <taxon>Viridiplantae</taxon>
        <taxon>Streptophyta</taxon>
        <taxon>Embryophyta</taxon>
        <taxon>Tracheophyta</taxon>
        <taxon>Spermatophyta</taxon>
        <taxon>Magnoliopsida</taxon>
        <taxon>Liliopsida</taxon>
        <taxon>Poales</taxon>
        <taxon>Poaceae</taxon>
        <taxon>PACMAD clade</taxon>
        <taxon>Arundinoideae</taxon>
        <taxon>Arundineae</taxon>
        <taxon>Arundo</taxon>
    </lineage>
</organism>
<evidence type="ECO:0000313" key="2">
    <source>
        <dbReference type="EMBL" id="JAE05353.1"/>
    </source>
</evidence>
<dbReference type="AlphaFoldDB" id="A0A0A9FAQ0"/>
<reference evidence="2" key="1">
    <citation type="submission" date="2014-09" db="EMBL/GenBank/DDBJ databases">
        <authorList>
            <person name="Magalhaes I.L.F."/>
            <person name="Oliveira U."/>
            <person name="Santos F.R."/>
            <person name="Vidigal T.H.D.A."/>
            <person name="Brescovit A.D."/>
            <person name="Santos A.J."/>
        </authorList>
    </citation>
    <scope>NUCLEOTIDE SEQUENCE</scope>
    <source>
        <tissue evidence="2">Shoot tissue taken approximately 20 cm above the soil surface</tissue>
    </source>
</reference>
<accession>A0A0A9FAQ0</accession>
<proteinExistence type="predicted"/>
<sequence>MLRLFNCSFFPSFLNLLYFSHSFLLFLLFRFDRNVHFLTLRYIALYFLSPHKLLCQVGIAKRVRIVRVPRNRIRLELLRHLLGLLLRLLRHVLHDLLLGDFPAPPASAPPTASAAA</sequence>
<name>A0A0A9FAQ0_ARUDO</name>
<protein>
    <submittedName>
        <fullName evidence="2">Uncharacterized protein</fullName>
    </submittedName>
</protein>
<keyword evidence="1" id="KW-0472">Membrane</keyword>
<feature type="transmembrane region" description="Helical" evidence="1">
    <location>
        <begin position="12"/>
        <end position="31"/>
    </location>
</feature>
<keyword evidence="1" id="KW-1133">Transmembrane helix</keyword>
<reference evidence="2" key="2">
    <citation type="journal article" date="2015" name="Data Brief">
        <title>Shoot transcriptome of the giant reed, Arundo donax.</title>
        <authorList>
            <person name="Barrero R.A."/>
            <person name="Guerrero F.D."/>
            <person name="Moolhuijzen P."/>
            <person name="Goolsby J.A."/>
            <person name="Tidwell J."/>
            <person name="Bellgard S.E."/>
            <person name="Bellgard M.I."/>
        </authorList>
    </citation>
    <scope>NUCLEOTIDE SEQUENCE</scope>
    <source>
        <tissue evidence="2">Shoot tissue taken approximately 20 cm above the soil surface</tissue>
    </source>
</reference>
<evidence type="ECO:0000256" key="1">
    <source>
        <dbReference type="SAM" id="Phobius"/>
    </source>
</evidence>
<dbReference type="EMBL" id="GBRH01192543">
    <property type="protein sequence ID" value="JAE05353.1"/>
    <property type="molecule type" value="Transcribed_RNA"/>
</dbReference>